<sequence length="687" mass="72875">MAGMAWTLHPALFYDKYGPVLVQLWESGALGALFRPPGTDVELGGAEASELRITDASVATDDEAWTRVNREPGDTSPEPSTSQQNELAFQGDLYTQMRRNRRQQERIEKIRENRRKFLEGSHSSASSRKRRVPGRGGSILASKKEKALHRKVGGVGTPLTDMEGVPRPRGVVIDAGGSSDSGESSEAEGAGGAPAKRGGQLLAQELRADSDSLKAFRAIRGGKKKGGVSPPPNFGRQSDTQTETGSLSSEMPQEVLSVGSPAAVPDQMTPTGEPPKRSSLKTRKGSKPSVGPGQQEGSAVSILQSDKEAKMKALELQDDKQARHKGSRSPTVASLEIGTSAVKGSLPHGGVSVSTTMQSKDERPVSSEESSSMASPSGAVVKKEKVKKTKKKTRSHKKKGKHKSKAAHGKGEETAVVHEDWYKAGEQKPDAGVESQEPSPDVTSSSVSPGQPGPSDGALKAAISGTTVLQKGPAPKQGSTERGSLKVTKVSLPVRESTVSKEAGKESQAEKNASASSPPSTKRHKKYSKKRKSKWPAGAEDASPRPTVPSEDAAPVEPEDKVSRPLPSESTEKTFDEAADTHRIRSGHFRHKKHHRAAKRSHKKTAALSSAPGSLAAIGQTQPVPGTADGGCSARRSTTGGHEGGRGVFSASARRQRCRHGRREHVQCVVYPASVESAFHGRHRVGS</sequence>
<name>A0AAQ4DEQ8_AMBAM</name>
<dbReference type="Proteomes" id="UP001321473">
    <property type="component" value="Unassembled WGS sequence"/>
</dbReference>
<feature type="compositionally biased region" description="Basic and acidic residues" evidence="1">
    <location>
        <begin position="305"/>
        <end position="321"/>
    </location>
</feature>
<feature type="compositionally biased region" description="Basic and acidic residues" evidence="1">
    <location>
        <begin position="102"/>
        <end position="119"/>
    </location>
</feature>
<evidence type="ECO:0000313" key="3">
    <source>
        <dbReference type="Proteomes" id="UP001321473"/>
    </source>
</evidence>
<evidence type="ECO:0000313" key="2">
    <source>
        <dbReference type="EMBL" id="KAK8760948.1"/>
    </source>
</evidence>
<feature type="region of interest" description="Disordered" evidence="1">
    <location>
        <begin position="60"/>
        <end position="660"/>
    </location>
</feature>
<protein>
    <submittedName>
        <fullName evidence="2">Uncharacterized protein</fullName>
    </submittedName>
</protein>
<feature type="compositionally biased region" description="Low complexity" evidence="1">
    <location>
        <begin position="606"/>
        <end position="617"/>
    </location>
</feature>
<feature type="compositionally biased region" description="Basic and acidic residues" evidence="1">
    <location>
        <begin position="570"/>
        <end position="583"/>
    </location>
</feature>
<keyword evidence="3" id="KW-1185">Reference proteome</keyword>
<proteinExistence type="predicted"/>
<comment type="caution">
    <text evidence="2">The sequence shown here is derived from an EMBL/GenBank/DDBJ whole genome shotgun (WGS) entry which is preliminary data.</text>
</comment>
<feature type="compositionally biased region" description="Basic and acidic residues" evidence="1">
    <location>
        <begin position="409"/>
        <end position="431"/>
    </location>
</feature>
<feature type="compositionally biased region" description="Basic residues" evidence="1">
    <location>
        <begin position="521"/>
        <end position="534"/>
    </location>
</feature>
<feature type="compositionally biased region" description="Low complexity" evidence="1">
    <location>
        <begin position="438"/>
        <end position="457"/>
    </location>
</feature>
<feature type="compositionally biased region" description="Low complexity" evidence="1">
    <location>
        <begin position="367"/>
        <end position="380"/>
    </location>
</feature>
<gene>
    <name evidence="2" type="ORF">V5799_027784</name>
</gene>
<accession>A0AAQ4DEQ8</accession>
<evidence type="ECO:0000256" key="1">
    <source>
        <dbReference type="SAM" id="MobiDB-lite"/>
    </source>
</evidence>
<feature type="compositionally biased region" description="Low complexity" evidence="1">
    <location>
        <begin position="175"/>
        <end position="199"/>
    </location>
</feature>
<dbReference type="AlphaFoldDB" id="A0AAQ4DEQ8"/>
<feature type="compositionally biased region" description="Polar residues" evidence="1">
    <location>
        <begin position="510"/>
        <end position="520"/>
    </location>
</feature>
<feature type="compositionally biased region" description="Polar residues" evidence="1">
    <location>
        <begin position="295"/>
        <end position="304"/>
    </location>
</feature>
<feature type="compositionally biased region" description="Basic and acidic residues" evidence="1">
    <location>
        <begin position="498"/>
        <end position="509"/>
    </location>
</feature>
<feature type="compositionally biased region" description="Polar residues" evidence="1">
    <location>
        <begin position="235"/>
        <end position="251"/>
    </location>
</feature>
<feature type="compositionally biased region" description="Polar residues" evidence="1">
    <location>
        <begin position="77"/>
        <end position="87"/>
    </location>
</feature>
<organism evidence="2 3">
    <name type="scientific">Amblyomma americanum</name>
    <name type="common">Lone star tick</name>
    <dbReference type="NCBI Taxonomy" id="6943"/>
    <lineage>
        <taxon>Eukaryota</taxon>
        <taxon>Metazoa</taxon>
        <taxon>Ecdysozoa</taxon>
        <taxon>Arthropoda</taxon>
        <taxon>Chelicerata</taxon>
        <taxon>Arachnida</taxon>
        <taxon>Acari</taxon>
        <taxon>Parasitiformes</taxon>
        <taxon>Ixodida</taxon>
        <taxon>Ixodoidea</taxon>
        <taxon>Ixodidae</taxon>
        <taxon>Amblyomminae</taxon>
        <taxon>Amblyomma</taxon>
    </lineage>
</organism>
<feature type="compositionally biased region" description="Basic and acidic residues" evidence="1">
    <location>
        <begin position="64"/>
        <end position="73"/>
    </location>
</feature>
<dbReference type="EMBL" id="JARKHS020031699">
    <property type="protein sequence ID" value="KAK8760948.1"/>
    <property type="molecule type" value="Genomic_DNA"/>
</dbReference>
<feature type="compositionally biased region" description="Basic residues" evidence="1">
    <location>
        <begin position="384"/>
        <end position="408"/>
    </location>
</feature>
<feature type="compositionally biased region" description="Basic residues" evidence="1">
    <location>
        <begin position="584"/>
        <end position="605"/>
    </location>
</feature>
<reference evidence="2 3" key="1">
    <citation type="journal article" date="2023" name="Arcadia Sci">
        <title>De novo assembly of a long-read Amblyomma americanum tick genome.</title>
        <authorList>
            <person name="Chou S."/>
            <person name="Poskanzer K.E."/>
            <person name="Rollins M."/>
            <person name="Thuy-Boun P.S."/>
        </authorList>
    </citation>
    <scope>NUCLEOTIDE SEQUENCE [LARGE SCALE GENOMIC DNA]</scope>
    <source>
        <strain evidence="2">F_SG_1</strain>
        <tissue evidence="2">Salivary glands</tissue>
    </source>
</reference>